<reference evidence="2 3" key="1">
    <citation type="submission" date="2019-08" db="EMBL/GenBank/DDBJ databases">
        <title>In-depth cultivation of the pig gut microbiome towards novel bacterial diversity and tailored functional studies.</title>
        <authorList>
            <person name="Wylensek D."/>
            <person name="Hitch T.C.A."/>
            <person name="Clavel T."/>
        </authorList>
    </citation>
    <scope>NUCLEOTIDE SEQUENCE [LARGE SCALE GENOMIC DNA]</scope>
    <source>
        <strain evidence="2 3">WCA-389-WT-23B</strain>
    </source>
</reference>
<organism evidence="2 3">
    <name type="scientific">Eisenbergiella porci</name>
    <dbReference type="NCBI Taxonomy" id="2652274"/>
    <lineage>
        <taxon>Bacteria</taxon>
        <taxon>Bacillati</taxon>
        <taxon>Bacillota</taxon>
        <taxon>Clostridia</taxon>
        <taxon>Lachnospirales</taxon>
        <taxon>Lachnospiraceae</taxon>
        <taxon>Eisenbergiella</taxon>
    </lineage>
</organism>
<gene>
    <name evidence="2" type="ORF">FYJ45_28455</name>
</gene>
<evidence type="ECO:0000256" key="1">
    <source>
        <dbReference type="SAM" id="MobiDB-lite"/>
    </source>
</evidence>
<feature type="region of interest" description="Disordered" evidence="1">
    <location>
        <begin position="71"/>
        <end position="92"/>
    </location>
</feature>
<accession>A0A6N7W9Q4</accession>
<dbReference type="GeneID" id="86056914"/>
<dbReference type="EMBL" id="VUMI01000100">
    <property type="protein sequence ID" value="MSS91996.1"/>
    <property type="molecule type" value="Genomic_DNA"/>
</dbReference>
<dbReference type="RefSeq" id="WP_010708504.1">
    <property type="nucleotide sequence ID" value="NZ_VUMI01000100.1"/>
</dbReference>
<comment type="caution">
    <text evidence="2">The sequence shown here is derived from an EMBL/GenBank/DDBJ whole genome shotgun (WGS) entry which is preliminary data.</text>
</comment>
<proteinExistence type="predicted"/>
<dbReference type="AlphaFoldDB" id="A0A6N7W9Q4"/>
<evidence type="ECO:0000313" key="3">
    <source>
        <dbReference type="Proteomes" id="UP000436047"/>
    </source>
</evidence>
<dbReference type="Proteomes" id="UP000436047">
    <property type="component" value="Unassembled WGS sequence"/>
</dbReference>
<evidence type="ECO:0000313" key="2">
    <source>
        <dbReference type="EMBL" id="MSS91996.1"/>
    </source>
</evidence>
<evidence type="ECO:0008006" key="4">
    <source>
        <dbReference type="Google" id="ProtNLM"/>
    </source>
</evidence>
<protein>
    <recommendedName>
        <fullName evidence="4">Immunoglobulin</fullName>
    </recommendedName>
</protein>
<keyword evidence="3" id="KW-1185">Reference proteome</keyword>
<sequence>MGSLSKYEQETVINFNAGEQTAVVYTRDKAVMRKLDALVIAFPEVYKLVGETDIDKTYSMPKSCVSYRKPRKLDDKYREQKRRQMAQYNMQR</sequence>
<name>A0A6N7W9Q4_9FIRM</name>